<name>A0A2S2P3N8_SCHGA</name>
<dbReference type="AlphaFoldDB" id="A0A2S2P3N8"/>
<gene>
    <name evidence="1" type="ORF">g.153267</name>
</gene>
<reference evidence="1" key="1">
    <citation type="submission" date="2018-04" db="EMBL/GenBank/DDBJ databases">
        <title>Transcriptome of Schizaphis graminum biotype I.</title>
        <authorList>
            <person name="Scully E.D."/>
            <person name="Geib S.M."/>
            <person name="Palmer N.A."/>
            <person name="Koch K."/>
            <person name="Bradshaw J."/>
            <person name="Heng-Moss T."/>
            <person name="Sarath G."/>
        </authorList>
    </citation>
    <scope>NUCLEOTIDE SEQUENCE</scope>
</reference>
<accession>A0A2S2P3N8</accession>
<evidence type="ECO:0000313" key="1">
    <source>
        <dbReference type="EMBL" id="MBY24079.1"/>
    </source>
</evidence>
<proteinExistence type="predicted"/>
<organism evidence="1">
    <name type="scientific">Schizaphis graminum</name>
    <name type="common">Green bug aphid</name>
    <dbReference type="NCBI Taxonomy" id="13262"/>
    <lineage>
        <taxon>Eukaryota</taxon>
        <taxon>Metazoa</taxon>
        <taxon>Ecdysozoa</taxon>
        <taxon>Arthropoda</taxon>
        <taxon>Hexapoda</taxon>
        <taxon>Insecta</taxon>
        <taxon>Pterygota</taxon>
        <taxon>Neoptera</taxon>
        <taxon>Paraneoptera</taxon>
        <taxon>Hemiptera</taxon>
        <taxon>Sternorrhyncha</taxon>
        <taxon>Aphidomorpha</taxon>
        <taxon>Aphidoidea</taxon>
        <taxon>Aphididae</taxon>
        <taxon>Aphidini</taxon>
        <taxon>Schizaphis</taxon>
    </lineage>
</organism>
<sequence length="111" mass="12586">MDPLDRSRVSVCVCLRCTVGICVRARANVCVCYKLAPLEGRLSIFEYFPTHWPPPPPPLTTPVCCRGATAAAYSRIKNRKSTHKSSFVVRYHPDSSMENGITFIFHRFRII</sequence>
<dbReference type="EMBL" id="GGMR01011460">
    <property type="protein sequence ID" value="MBY24079.1"/>
    <property type="molecule type" value="Transcribed_RNA"/>
</dbReference>
<protein>
    <submittedName>
        <fullName evidence="1">Uncharacterized protein</fullName>
    </submittedName>
</protein>